<gene>
    <name evidence="10" type="ORF">Q4F26_05645</name>
</gene>
<dbReference type="InterPro" id="IPR050095">
    <property type="entry name" value="ECF_ABC_transporter_ATP-bd"/>
</dbReference>
<organism evidence="10 11">
    <name type="scientific">Atopococcus tabaci</name>
    <dbReference type="NCBI Taxonomy" id="269774"/>
    <lineage>
        <taxon>Bacteria</taxon>
        <taxon>Bacillati</taxon>
        <taxon>Bacillota</taxon>
        <taxon>Bacilli</taxon>
        <taxon>Lactobacillales</taxon>
        <taxon>Carnobacteriaceae</taxon>
        <taxon>Atopococcus</taxon>
    </lineage>
</organism>
<keyword evidence="4" id="KW-1003">Cell membrane</keyword>
<dbReference type="AlphaFoldDB" id="A0AA43ZSF4"/>
<dbReference type="Gene3D" id="3.40.50.300">
    <property type="entry name" value="P-loop containing nucleotide triphosphate hydrolases"/>
    <property type="match status" value="1"/>
</dbReference>
<evidence type="ECO:0000256" key="3">
    <source>
        <dbReference type="ARBA" id="ARBA00022448"/>
    </source>
</evidence>
<evidence type="ECO:0000256" key="8">
    <source>
        <dbReference type="ARBA" id="ARBA00023136"/>
    </source>
</evidence>
<dbReference type="InterPro" id="IPR003593">
    <property type="entry name" value="AAA+_ATPase"/>
</dbReference>
<evidence type="ECO:0000256" key="6">
    <source>
        <dbReference type="ARBA" id="ARBA00022840"/>
    </source>
</evidence>
<dbReference type="NCBIfam" id="TIGR04520">
    <property type="entry name" value="ECF_ATPase_1"/>
    <property type="match status" value="1"/>
</dbReference>
<dbReference type="NCBIfam" id="NF010167">
    <property type="entry name" value="PRK13648.1"/>
    <property type="match status" value="1"/>
</dbReference>
<keyword evidence="7" id="KW-1278">Translocase</keyword>
<sequence>MDTIIELDCVSFSYQYDDTGEDTLKEVSLKISKGEWLAIIGPNGSGKSTLVKTFNGILPVRSGRVLVDGEVLSDETVWEIRKKLGMVFQNPENQFVGATVGDDVAFGLENHGVPRDEMIHRVEKALETVEMKEFIDREPSSLSGGQKQRVAIAGILALKPQVLVLDESTSMLDPRAREEIMDTIRYIKEKTGMTVISITHNIDEAAEASRIIIMEEGRIIDEGDSRHIFSKGEQLIDLGLDVPFAERLKKELKVQNIQVPDDYMTKKELRDWLWTLNSKM</sequence>
<evidence type="ECO:0000256" key="2">
    <source>
        <dbReference type="ARBA" id="ARBA00005417"/>
    </source>
</evidence>
<dbReference type="SUPFAM" id="SSF52540">
    <property type="entry name" value="P-loop containing nucleoside triphosphate hydrolases"/>
    <property type="match status" value="1"/>
</dbReference>
<dbReference type="InterPro" id="IPR027417">
    <property type="entry name" value="P-loop_NTPase"/>
</dbReference>
<name>A0AA43ZSF4_9LACT</name>
<dbReference type="Pfam" id="PF00005">
    <property type="entry name" value="ABC_tran"/>
    <property type="match status" value="1"/>
</dbReference>
<dbReference type="EMBL" id="JAUNQW010000026">
    <property type="protein sequence ID" value="MDO5457814.1"/>
    <property type="molecule type" value="Genomic_DNA"/>
</dbReference>
<dbReference type="CDD" id="cd03225">
    <property type="entry name" value="ABC_cobalt_CbiO_domain1"/>
    <property type="match status" value="1"/>
</dbReference>
<dbReference type="GO" id="GO:0016887">
    <property type="term" value="F:ATP hydrolysis activity"/>
    <property type="evidence" value="ECO:0007669"/>
    <property type="project" value="InterPro"/>
</dbReference>
<feature type="domain" description="ABC transporter" evidence="9">
    <location>
        <begin position="5"/>
        <end position="241"/>
    </location>
</feature>
<dbReference type="InterPro" id="IPR017871">
    <property type="entry name" value="ABC_transporter-like_CS"/>
</dbReference>
<protein>
    <submittedName>
        <fullName evidence="10">Energy-coupling factor ABC transporter ATP-binding protein</fullName>
    </submittedName>
</protein>
<dbReference type="PROSITE" id="PS50893">
    <property type="entry name" value="ABC_TRANSPORTER_2"/>
    <property type="match status" value="1"/>
</dbReference>
<keyword evidence="6 10" id="KW-0067">ATP-binding</keyword>
<evidence type="ECO:0000313" key="10">
    <source>
        <dbReference type="EMBL" id="MDO5457814.1"/>
    </source>
</evidence>
<evidence type="ECO:0000256" key="4">
    <source>
        <dbReference type="ARBA" id="ARBA00022475"/>
    </source>
</evidence>
<reference evidence="10" key="1">
    <citation type="submission" date="2023-07" db="EMBL/GenBank/DDBJ databases">
        <title>Between Cages and Wild: Unraveling the Impact of Captivity on Animal Microbiomes and Antimicrobial Resistance.</title>
        <authorList>
            <person name="Schmartz G.P."/>
            <person name="Rehner J."/>
            <person name="Schuff M.J."/>
            <person name="Becker S.L."/>
            <person name="Kravczyk M."/>
            <person name="Gurevich A."/>
            <person name="Francke R."/>
            <person name="Mueller R."/>
            <person name="Keller V."/>
            <person name="Keller A."/>
        </authorList>
    </citation>
    <scope>NUCLEOTIDE SEQUENCE</scope>
    <source>
        <strain evidence="10">S39M_St_73</strain>
    </source>
</reference>
<proteinExistence type="inferred from homology"/>
<dbReference type="InterPro" id="IPR015856">
    <property type="entry name" value="ABC_transpr_CbiO/EcfA_su"/>
</dbReference>
<accession>A0AA43ZSF4</accession>
<comment type="caution">
    <text evidence="10">The sequence shown here is derived from an EMBL/GenBank/DDBJ whole genome shotgun (WGS) entry which is preliminary data.</text>
</comment>
<evidence type="ECO:0000313" key="11">
    <source>
        <dbReference type="Proteomes" id="UP001171751"/>
    </source>
</evidence>
<dbReference type="NCBIfam" id="NF010156">
    <property type="entry name" value="PRK13635.1"/>
    <property type="match status" value="1"/>
</dbReference>
<dbReference type="GO" id="GO:0043190">
    <property type="term" value="C:ATP-binding cassette (ABC) transporter complex"/>
    <property type="evidence" value="ECO:0007669"/>
    <property type="project" value="TreeGrafter"/>
</dbReference>
<dbReference type="GO" id="GO:0042626">
    <property type="term" value="F:ATPase-coupled transmembrane transporter activity"/>
    <property type="evidence" value="ECO:0007669"/>
    <property type="project" value="TreeGrafter"/>
</dbReference>
<evidence type="ECO:0000256" key="7">
    <source>
        <dbReference type="ARBA" id="ARBA00022967"/>
    </source>
</evidence>
<comment type="similarity">
    <text evidence="2">Belongs to the ABC transporter superfamily.</text>
</comment>
<dbReference type="PANTHER" id="PTHR43553:SF24">
    <property type="entry name" value="ENERGY-COUPLING FACTOR TRANSPORTER ATP-BINDING PROTEIN ECFA1"/>
    <property type="match status" value="1"/>
</dbReference>
<keyword evidence="8" id="KW-0472">Membrane</keyword>
<keyword evidence="3" id="KW-0813">Transport</keyword>
<dbReference type="PANTHER" id="PTHR43553">
    <property type="entry name" value="HEAVY METAL TRANSPORTER"/>
    <property type="match status" value="1"/>
</dbReference>
<evidence type="ECO:0000256" key="5">
    <source>
        <dbReference type="ARBA" id="ARBA00022741"/>
    </source>
</evidence>
<dbReference type="PROSITE" id="PS00211">
    <property type="entry name" value="ABC_TRANSPORTER_1"/>
    <property type="match status" value="1"/>
</dbReference>
<evidence type="ECO:0000259" key="9">
    <source>
        <dbReference type="PROSITE" id="PS50893"/>
    </source>
</evidence>
<dbReference type="InterPro" id="IPR003439">
    <property type="entry name" value="ABC_transporter-like_ATP-bd"/>
</dbReference>
<dbReference type="FunFam" id="3.40.50.300:FF:000224">
    <property type="entry name" value="Energy-coupling factor transporter ATP-binding protein EcfA"/>
    <property type="match status" value="1"/>
</dbReference>
<dbReference type="Proteomes" id="UP001171751">
    <property type="component" value="Unassembled WGS sequence"/>
</dbReference>
<comment type="subcellular location">
    <subcellularLocation>
        <location evidence="1">Cell membrane</location>
        <topology evidence="1">Peripheral membrane protein</topology>
    </subcellularLocation>
</comment>
<evidence type="ECO:0000256" key="1">
    <source>
        <dbReference type="ARBA" id="ARBA00004202"/>
    </source>
</evidence>
<dbReference type="SMART" id="SM00382">
    <property type="entry name" value="AAA"/>
    <property type="match status" value="1"/>
</dbReference>
<keyword evidence="11" id="KW-1185">Reference proteome</keyword>
<keyword evidence="5" id="KW-0547">Nucleotide-binding</keyword>
<dbReference type="GO" id="GO:0005524">
    <property type="term" value="F:ATP binding"/>
    <property type="evidence" value="ECO:0007669"/>
    <property type="project" value="UniProtKB-KW"/>
</dbReference>
<dbReference type="InterPro" id="IPR030947">
    <property type="entry name" value="EcfA_1"/>
</dbReference>